<reference evidence="1" key="1">
    <citation type="submission" date="2021-09" db="EMBL/GenBank/DDBJ databases">
        <title>Fulvivirga sp. isolated from coastal sediment.</title>
        <authorList>
            <person name="Yu H."/>
        </authorList>
    </citation>
    <scope>NUCLEOTIDE SEQUENCE</scope>
    <source>
        <strain evidence="1">1062</strain>
    </source>
</reference>
<dbReference type="InterPro" id="IPR029063">
    <property type="entry name" value="SAM-dependent_MTases_sf"/>
</dbReference>
<dbReference type="RefSeq" id="WP_225696539.1">
    <property type="nucleotide sequence ID" value="NZ_JAIXNE010000001.1"/>
</dbReference>
<sequence>MGKSILQPSWVKSTKSTRFDQVRHFFEGKDVLDIGCVVGFNKPDWMHGNIQKVARSVQGIDIDRGKIDKIREAGYNVQFGDAQNFDLGKTFELVHAGELIEHLDNFNGFLTSAKKHMNADSRMLVTTPNALRVGNFIYSMTGGLKVNDEHTCWFCKTTLKTLFDRNGLEIVEMGYLKHETYSVPRKVMSKVIRSILSEDNKWNTIYVYARLKNGTN</sequence>
<proteinExistence type="predicted"/>
<accession>A0A9X1HMQ3</accession>
<comment type="caution">
    <text evidence="1">The sequence shown here is derived from an EMBL/GenBank/DDBJ whole genome shotgun (WGS) entry which is preliminary data.</text>
</comment>
<dbReference type="SUPFAM" id="SSF53335">
    <property type="entry name" value="S-adenosyl-L-methionine-dependent methyltransferases"/>
    <property type="match status" value="1"/>
</dbReference>
<dbReference type="GO" id="GO:0008168">
    <property type="term" value="F:methyltransferase activity"/>
    <property type="evidence" value="ECO:0007669"/>
    <property type="project" value="UniProtKB-KW"/>
</dbReference>
<keyword evidence="2" id="KW-1185">Reference proteome</keyword>
<keyword evidence="1" id="KW-0808">Transferase</keyword>
<dbReference type="GO" id="GO:0032259">
    <property type="term" value="P:methylation"/>
    <property type="evidence" value="ECO:0007669"/>
    <property type="project" value="UniProtKB-KW"/>
</dbReference>
<name>A0A9X1HMQ3_9BACT</name>
<dbReference type="Proteomes" id="UP001139409">
    <property type="component" value="Unassembled WGS sequence"/>
</dbReference>
<dbReference type="Gene3D" id="3.40.50.150">
    <property type="entry name" value="Vaccinia Virus protein VP39"/>
    <property type="match status" value="1"/>
</dbReference>
<evidence type="ECO:0000313" key="1">
    <source>
        <dbReference type="EMBL" id="MCA6073422.1"/>
    </source>
</evidence>
<dbReference type="Pfam" id="PF13489">
    <property type="entry name" value="Methyltransf_23"/>
    <property type="match status" value="1"/>
</dbReference>
<dbReference type="AlphaFoldDB" id="A0A9X1HMQ3"/>
<dbReference type="EMBL" id="JAIXNE010000001">
    <property type="protein sequence ID" value="MCA6073422.1"/>
    <property type="molecule type" value="Genomic_DNA"/>
</dbReference>
<organism evidence="1 2">
    <name type="scientific">Fulvivirga sedimenti</name>
    <dbReference type="NCBI Taxonomy" id="2879465"/>
    <lineage>
        <taxon>Bacteria</taxon>
        <taxon>Pseudomonadati</taxon>
        <taxon>Bacteroidota</taxon>
        <taxon>Cytophagia</taxon>
        <taxon>Cytophagales</taxon>
        <taxon>Fulvivirgaceae</taxon>
        <taxon>Fulvivirga</taxon>
    </lineage>
</organism>
<gene>
    <name evidence="1" type="ORF">LDX50_00995</name>
</gene>
<evidence type="ECO:0000313" key="2">
    <source>
        <dbReference type="Proteomes" id="UP001139409"/>
    </source>
</evidence>
<keyword evidence="1" id="KW-0489">Methyltransferase</keyword>
<protein>
    <submittedName>
        <fullName evidence="1">Class I SAM-dependent methyltransferase</fullName>
    </submittedName>
</protein>